<keyword evidence="2" id="KW-0805">Transcription regulation</keyword>
<gene>
    <name evidence="9" type="ORF">N47_G39880</name>
</gene>
<proteinExistence type="inferred from homology"/>
<evidence type="ECO:0000256" key="1">
    <source>
        <dbReference type="ARBA" id="ARBA00010641"/>
    </source>
</evidence>
<dbReference type="GO" id="GO:0006352">
    <property type="term" value="P:DNA-templated transcription initiation"/>
    <property type="evidence" value="ECO:0007669"/>
    <property type="project" value="InterPro"/>
</dbReference>
<dbReference type="SUPFAM" id="SSF88946">
    <property type="entry name" value="Sigma2 domain of RNA polymerase sigma factors"/>
    <property type="match status" value="1"/>
</dbReference>
<dbReference type="SUPFAM" id="SSF88659">
    <property type="entry name" value="Sigma3 and sigma4 domains of RNA polymerase sigma factors"/>
    <property type="match status" value="1"/>
</dbReference>
<keyword evidence="3" id="KW-0731">Sigma factor</keyword>
<dbReference type="PANTHER" id="PTHR43133">
    <property type="entry name" value="RNA POLYMERASE ECF-TYPE SIGMA FACTO"/>
    <property type="match status" value="1"/>
</dbReference>
<dbReference type="InterPro" id="IPR013325">
    <property type="entry name" value="RNA_pol_sigma_r2"/>
</dbReference>
<accession>E1YDM0</accession>
<dbReference type="InterPro" id="IPR013324">
    <property type="entry name" value="RNA_pol_sigma_r3/r4-like"/>
</dbReference>
<dbReference type="AlphaFoldDB" id="E1YDM0"/>
<evidence type="ECO:0000256" key="3">
    <source>
        <dbReference type="ARBA" id="ARBA00023082"/>
    </source>
</evidence>
<dbReference type="InterPro" id="IPR014284">
    <property type="entry name" value="RNA_pol_sigma-70_dom"/>
</dbReference>
<organism evidence="9">
    <name type="scientific">uncultured Desulfobacterium sp</name>
    <dbReference type="NCBI Taxonomy" id="201089"/>
    <lineage>
        <taxon>Bacteria</taxon>
        <taxon>Pseudomonadati</taxon>
        <taxon>Thermodesulfobacteriota</taxon>
        <taxon>Desulfobacteria</taxon>
        <taxon>Desulfobacterales</taxon>
        <taxon>Desulfobacteriaceae</taxon>
        <taxon>Desulfobacterium</taxon>
        <taxon>environmental samples</taxon>
    </lineage>
</organism>
<evidence type="ECO:0000313" key="9">
    <source>
        <dbReference type="EMBL" id="CBX28664.1"/>
    </source>
</evidence>
<dbReference type="GO" id="GO:0016987">
    <property type="term" value="F:sigma factor activity"/>
    <property type="evidence" value="ECO:0007669"/>
    <property type="project" value="UniProtKB-KW"/>
</dbReference>
<evidence type="ECO:0008006" key="10">
    <source>
        <dbReference type="Google" id="ProtNLM"/>
    </source>
</evidence>
<dbReference type="Pfam" id="PF08281">
    <property type="entry name" value="Sigma70_r4_2"/>
    <property type="match status" value="1"/>
</dbReference>
<evidence type="ECO:0000259" key="8">
    <source>
        <dbReference type="Pfam" id="PF08281"/>
    </source>
</evidence>
<evidence type="ECO:0000256" key="6">
    <source>
        <dbReference type="SAM" id="MobiDB-lite"/>
    </source>
</evidence>
<feature type="domain" description="RNA polymerase sigma-70 region 2" evidence="7">
    <location>
        <begin position="21"/>
        <end position="88"/>
    </location>
</feature>
<dbReference type="Gene3D" id="1.10.10.10">
    <property type="entry name" value="Winged helix-like DNA-binding domain superfamily/Winged helix DNA-binding domain"/>
    <property type="match status" value="1"/>
</dbReference>
<feature type="domain" description="RNA polymerase sigma factor 70 region 4 type 2" evidence="8">
    <location>
        <begin position="126"/>
        <end position="173"/>
    </location>
</feature>
<reference evidence="9" key="1">
    <citation type="journal article" date="2011" name="Environ. Microbiol.">
        <title>Genomic insights into the metabolic potential of the polycyclic aromatic hydrocarbon degrading sulfate-reducing Deltaproteobacterium N47.</title>
        <authorList>
            <person name="Bergmann F."/>
            <person name="Selesi D."/>
            <person name="Weinmaier T."/>
            <person name="Tischler P."/>
            <person name="Rattei T."/>
            <person name="Meckenstock R.U."/>
        </authorList>
    </citation>
    <scope>NUCLEOTIDE SEQUENCE</scope>
</reference>
<dbReference type="Gene3D" id="1.10.1740.10">
    <property type="match status" value="1"/>
</dbReference>
<protein>
    <recommendedName>
        <fullName evidence="10">RNA polymerase sigma factor</fullName>
    </recommendedName>
</protein>
<dbReference type="NCBIfam" id="TIGR02937">
    <property type="entry name" value="sigma70-ECF"/>
    <property type="match status" value="1"/>
</dbReference>
<dbReference type="GO" id="GO:0003677">
    <property type="term" value="F:DNA binding"/>
    <property type="evidence" value="ECO:0007669"/>
    <property type="project" value="UniProtKB-KW"/>
</dbReference>
<dbReference type="InterPro" id="IPR007627">
    <property type="entry name" value="RNA_pol_sigma70_r2"/>
</dbReference>
<dbReference type="PANTHER" id="PTHR43133:SF8">
    <property type="entry name" value="RNA POLYMERASE SIGMA FACTOR HI_1459-RELATED"/>
    <property type="match status" value="1"/>
</dbReference>
<feature type="region of interest" description="Disordered" evidence="6">
    <location>
        <begin position="86"/>
        <end position="111"/>
    </location>
</feature>
<name>E1YDM0_9BACT</name>
<dbReference type="Pfam" id="PF04542">
    <property type="entry name" value="Sigma70_r2"/>
    <property type="match status" value="1"/>
</dbReference>
<evidence type="ECO:0000256" key="5">
    <source>
        <dbReference type="ARBA" id="ARBA00023163"/>
    </source>
</evidence>
<dbReference type="InterPro" id="IPR039425">
    <property type="entry name" value="RNA_pol_sigma-70-like"/>
</dbReference>
<keyword evidence="5" id="KW-0804">Transcription</keyword>
<comment type="similarity">
    <text evidence="1">Belongs to the sigma-70 factor family. ECF subfamily.</text>
</comment>
<sequence>MNESLLIESILNGNAQEYAVLVNRYKRPIYNLLLRMTGSREEAADLAQEAFLKAYENLERFKPGNKFFPWLYTIAANLARDSWRKQQRANSHAQQVSQQMESSPEETTSAEDRIIVSMDSRRLNICLNQLPHDYREALILRYHEGLPMGDIGKALGVSTSGAKMRISRGMEKLRALFQSSFSSKNRLSEQKLDN</sequence>
<evidence type="ECO:0000256" key="2">
    <source>
        <dbReference type="ARBA" id="ARBA00023015"/>
    </source>
</evidence>
<dbReference type="InterPro" id="IPR013249">
    <property type="entry name" value="RNA_pol_sigma70_r4_t2"/>
</dbReference>
<dbReference type="EMBL" id="FR695868">
    <property type="protein sequence ID" value="CBX28664.1"/>
    <property type="molecule type" value="Genomic_DNA"/>
</dbReference>
<evidence type="ECO:0000259" key="7">
    <source>
        <dbReference type="Pfam" id="PF04542"/>
    </source>
</evidence>
<dbReference type="CDD" id="cd06171">
    <property type="entry name" value="Sigma70_r4"/>
    <property type="match status" value="1"/>
</dbReference>
<keyword evidence="4" id="KW-0238">DNA-binding</keyword>
<feature type="compositionally biased region" description="Polar residues" evidence="6">
    <location>
        <begin position="88"/>
        <end position="107"/>
    </location>
</feature>
<dbReference type="InterPro" id="IPR036388">
    <property type="entry name" value="WH-like_DNA-bd_sf"/>
</dbReference>
<evidence type="ECO:0000256" key="4">
    <source>
        <dbReference type="ARBA" id="ARBA00023125"/>
    </source>
</evidence>